<name>X1HNS1_9ZZZZ</name>
<gene>
    <name evidence="1" type="ORF">S03H2_47447</name>
</gene>
<organism evidence="1">
    <name type="scientific">marine sediment metagenome</name>
    <dbReference type="NCBI Taxonomy" id="412755"/>
    <lineage>
        <taxon>unclassified sequences</taxon>
        <taxon>metagenomes</taxon>
        <taxon>ecological metagenomes</taxon>
    </lineage>
</organism>
<reference evidence="1" key="1">
    <citation type="journal article" date="2014" name="Front. Microbiol.">
        <title>High frequency of phylogenetically diverse reductive dehalogenase-homologous genes in deep subseafloor sedimentary metagenomes.</title>
        <authorList>
            <person name="Kawai M."/>
            <person name="Futagami T."/>
            <person name="Toyoda A."/>
            <person name="Takaki Y."/>
            <person name="Nishi S."/>
            <person name="Hori S."/>
            <person name="Arai W."/>
            <person name="Tsubouchi T."/>
            <person name="Morono Y."/>
            <person name="Uchiyama I."/>
            <person name="Ito T."/>
            <person name="Fujiyama A."/>
            <person name="Inagaki F."/>
            <person name="Takami H."/>
        </authorList>
    </citation>
    <scope>NUCLEOTIDE SEQUENCE</scope>
    <source>
        <strain evidence="1">Expedition CK06-06</strain>
    </source>
</reference>
<protein>
    <submittedName>
        <fullName evidence="1">Uncharacterized protein</fullName>
    </submittedName>
</protein>
<sequence length="122" mass="14189">MQRITQYLDTDVNIGYFYNVQKEDRIQSESKKRNWQPWVNKAAIAFTVLQIGYCMLPNEMQDQVDNFKQVAYNSIREGIQSIAIRQTEPRYVSLDPSVKGQLLQDSTVYYFPPQEATLPSTS</sequence>
<accession>X1HNS1</accession>
<feature type="non-terminal residue" evidence="1">
    <location>
        <position position="122"/>
    </location>
</feature>
<proteinExistence type="predicted"/>
<evidence type="ECO:0000313" key="1">
    <source>
        <dbReference type="EMBL" id="GAH71801.1"/>
    </source>
</evidence>
<dbReference type="EMBL" id="BARU01029858">
    <property type="protein sequence ID" value="GAH71801.1"/>
    <property type="molecule type" value="Genomic_DNA"/>
</dbReference>
<dbReference type="AlphaFoldDB" id="X1HNS1"/>
<comment type="caution">
    <text evidence="1">The sequence shown here is derived from an EMBL/GenBank/DDBJ whole genome shotgun (WGS) entry which is preliminary data.</text>
</comment>